<protein>
    <submittedName>
        <fullName evidence="1">Uncharacterized protein</fullName>
    </submittedName>
</protein>
<comment type="caution">
    <text evidence="1">The sequence shown here is derived from an EMBL/GenBank/DDBJ whole genome shotgun (WGS) entry which is preliminary data.</text>
</comment>
<dbReference type="eggNOG" id="COG0419">
    <property type="taxonomic scope" value="Bacteria"/>
</dbReference>
<organism evidence="1 2">
    <name type="scientific">Cyclobacterium qasimii M12-11B</name>
    <dbReference type="NCBI Taxonomy" id="641524"/>
    <lineage>
        <taxon>Bacteria</taxon>
        <taxon>Pseudomonadati</taxon>
        <taxon>Bacteroidota</taxon>
        <taxon>Cytophagia</taxon>
        <taxon>Cytophagales</taxon>
        <taxon>Cyclobacteriaceae</taxon>
        <taxon>Cyclobacterium</taxon>
    </lineage>
</organism>
<dbReference type="EMBL" id="ATNM01000013">
    <property type="protein sequence ID" value="EPR71553.1"/>
    <property type="molecule type" value="Genomic_DNA"/>
</dbReference>
<dbReference type="AlphaFoldDB" id="S7X660"/>
<accession>S7X660</accession>
<name>S7X660_9BACT</name>
<evidence type="ECO:0000313" key="1">
    <source>
        <dbReference type="EMBL" id="EPR71553.1"/>
    </source>
</evidence>
<dbReference type="RefSeq" id="WP_020891006.1">
    <property type="nucleotide sequence ID" value="NZ_ATNM01000013.1"/>
</dbReference>
<reference evidence="1 2" key="1">
    <citation type="journal article" date="2013" name="Genome Announc.">
        <title>Draft Genome Sequence of Cyclobacterium qasimii Strain M12-11BT, Isolated from Arctic Marine Sediment.</title>
        <authorList>
            <person name="Shivaji S."/>
            <person name="Ara S."/>
            <person name="Singh A."/>
            <person name="Kumar Pinnaka A."/>
        </authorList>
    </citation>
    <scope>NUCLEOTIDE SEQUENCE [LARGE SCALE GENOMIC DNA]</scope>
    <source>
        <strain evidence="1 2">M12-11B</strain>
    </source>
</reference>
<dbReference type="OrthoDB" id="596204at2"/>
<gene>
    <name evidence="1" type="ORF">ADICYQ_0221</name>
</gene>
<dbReference type="Proteomes" id="UP000014974">
    <property type="component" value="Unassembled WGS sequence"/>
</dbReference>
<dbReference type="STRING" id="641524.ADICYQ_0221"/>
<proteinExistence type="predicted"/>
<sequence length="100" mass="11744">MFSDEYARYSPYFYIDEEQFPIWEFCNEGDTDAKPLSDLANWKGMNMVAYLECYPKSQDICGEINCDNQGIEQITRLHFLMLEDASIQNLVNLDELLLKK</sequence>
<evidence type="ECO:0000313" key="2">
    <source>
        <dbReference type="Proteomes" id="UP000014974"/>
    </source>
</evidence>